<dbReference type="InterPro" id="IPR050979">
    <property type="entry name" value="LD-transpeptidase"/>
</dbReference>
<evidence type="ECO:0000256" key="3">
    <source>
        <dbReference type="ARBA" id="ARBA00022679"/>
    </source>
</evidence>
<proteinExistence type="inferred from homology"/>
<feature type="compositionally biased region" description="Low complexity" evidence="8">
    <location>
        <begin position="64"/>
        <end position="74"/>
    </location>
</feature>
<dbReference type="GO" id="GO:0018104">
    <property type="term" value="P:peptidoglycan-protein cross-linking"/>
    <property type="evidence" value="ECO:0007669"/>
    <property type="project" value="TreeGrafter"/>
</dbReference>
<evidence type="ECO:0000256" key="5">
    <source>
        <dbReference type="ARBA" id="ARBA00022984"/>
    </source>
</evidence>
<gene>
    <name evidence="10" type="ORF">OV079_33790</name>
</gene>
<dbReference type="GO" id="GO:0005576">
    <property type="term" value="C:extracellular region"/>
    <property type="evidence" value="ECO:0007669"/>
    <property type="project" value="TreeGrafter"/>
</dbReference>
<name>A0A9X3EW64_9BACT</name>
<dbReference type="Gene3D" id="2.40.440.10">
    <property type="entry name" value="L,D-transpeptidase catalytic domain-like"/>
    <property type="match status" value="1"/>
</dbReference>
<comment type="similarity">
    <text evidence="2">Belongs to the YkuD family.</text>
</comment>
<dbReference type="PANTHER" id="PTHR30582">
    <property type="entry name" value="L,D-TRANSPEPTIDASE"/>
    <property type="match status" value="1"/>
</dbReference>
<evidence type="ECO:0000256" key="2">
    <source>
        <dbReference type="ARBA" id="ARBA00005992"/>
    </source>
</evidence>
<evidence type="ECO:0000313" key="11">
    <source>
        <dbReference type="Proteomes" id="UP001150924"/>
    </source>
</evidence>
<dbReference type="InterPro" id="IPR005490">
    <property type="entry name" value="LD_TPept_cat_dom"/>
</dbReference>
<keyword evidence="11" id="KW-1185">Reference proteome</keyword>
<dbReference type="GO" id="GO:0071555">
    <property type="term" value="P:cell wall organization"/>
    <property type="evidence" value="ECO:0007669"/>
    <property type="project" value="UniProtKB-UniRule"/>
</dbReference>
<evidence type="ECO:0000256" key="8">
    <source>
        <dbReference type="SAM" id="MobiDB-lite"/>
    </source>
</evidence>
<evidence type="ECO:0000256" key="6">
    <source>
        <dbReference type="ARBA" id="ARBA00023316"/>
    </source>
</evidence>
<dbReference type="GO" id="GO:0016740">
    <property type="term" value="F:transferase activity"/>
    <property type="evidence" value="ECO:0007669"/>
    <property type="project" value="UniProtKB-KW"/>
</dbReference>
<dbReference type="Pfam" id="PF03734">
    <property type="entry name" value="YkuD"/>
    <property type="match status" value="1"/>
</dbReference>
<feature type="active site" description="Nucleophile" evidence="7">
    <location>
        <position position="428"/>
    </location>
</feature>
<dbReference type="EMBL" id="JAPNKE010000002">
    <property type="protein sequence ID" value="MCY1010455.1"/>
    <property type="molecule type" value="Genomic_DNA"/>
</dbReference>
<accession>A0A9X3EW64</accession>
<keyword evidence="4 7" id="KW-0133">Cell shape</keyword>
<protein>
    <submittedName>
        <fullName evidence="10">L,D-transpeptidase</fullName>
    </submittedName>
</protein>
<dbReference type="RefSeq" id="WP_267773407.1">
    <property type="nucleotide sequence ID" value="NZ_JAPNKE010000002.1"/>
</dbReference>
<comment type="pathway">
    <text evidence="1 7">Cell wall biogenesis; peptidoglycan biosynthesis.</text>
</comment>
<feature type="region of interest" description="Disordered" evidence="8">
    <location>
        <begin position="34"/>
        <end position="74"/>
    </location>
</feature>
<dbReference type="CDD" id="cd16913">
    <property type="entry name" value="YkuD_like"/>
    <property type="match status" value="1"/>
</dbReference>
<dbReference type="Proteomes" id="UP001150924">
    <property type="component" value="Unassembled WGS sequence"/>
</dbReference>
<dbReference type="InterPro" id="IPR038063">
    <property type="entry name" value="Transpep_catalytic_dom"/>
</dbReference>
<sequence>MLRSPRGAPASRVCGFRPLVVAAALTGCSAPPGELLEAPESVPATSDERLPDEPTAESAVANEPAATTPDTAASATPIGHRIIKSGGIVYAAPHRRAERRGRTEARRPFAIYSVEPGDGCEGDWARVDKGGFVCLEYGTVGKGPAQIQPELADGQMLPFIYARPKILDRKTGAIARVPRYQDRYALVRGDPPLDFLEPDRQYTFVRTKTRRAGLMLIDAEERATPARDMKIAAPSLFAGRELASEPVADDLRPAWAVGRPAVLRERPDPAARQVGVVDYHAALEIDPAPIVVGEESWYAVPDGGGAGAKAYVVAADMNYWIPGPALAEAGADEVWIDVELGQQTLAVMRGQSPEFITLISSGAGGTGTPLGLFRIYEKLAISPMRSGPNAEDPYYVDGVPWVQYFHRRYALHASYWHDDFGKRRSHGCINLSPKDAARVYALTAPEVPPGWNSLREHTGEPGTLVRVRRGAEPVADRRLPLGVIEEGQEGAEEPESQE</sequence>
<evidence type="ECO:0000259" key="9">
    <source>
        <dbReference type="PROSITE" id="PS52029"/>
    </source>
</evidence>
<evidence type="ECO:0000256" key="1">
    <source>
        <dbReference type="ARBA" id="ARBA00004752"/>
    </source>
</evidence>
<reference evidence="10" key="1">
    <citation type="submission" date="2022-11" db="EMBL/GenBank/DDBJ databases">
        <title>Minimal conservation of predation-associated metabolite biosynthetic gene clusters underscores biosynthetic potential of Myxococcota including descriptions for ten novel species: Archangium lansinium sp. nov., Myxococcus landrumus sp. nov., Nannocystis bai.</title>
        <authorList>
            <person name="Ahearne A."/>
            <person name="Stevens C."/>
            <person name="Phillips K."/>
        </authorList>
    </citation>
    <scope>NUCLEOTIDE SEQUENCE</scope>
    <source>
        <strain evidence="10">Na p29</strain>
    </source>
</reference>
<organism evidence="10 11">
    <name type="scientific">Nannocystis pusilla</name>
    <dbReference type="NCBI Taxonomy" id="889268"/>
    <lineage>
        <taxon>Bacteria</taxon>
        <taxon>Pseudomonadati</taxon>
        <taxon>Myxococcota</taxon>
        <taxon>Polyangia</taxon>
        <taxon>Nannocystales</taxon>
        <taxon>Nannocystaceae</taxon>
        <taxon>Nannocystis</taxon>
    </lineage>
</organism>
<dbReference type="SUPFAM" id="SSF141523">
    <property type="entry name" value="L,D-transpeptidase catalytic domain-like"/>
    <property type="match status" value="1"/>
</dbReference>
<dbReference type="GO" id="GO:0008360">
    <property type="term" value="P:regulation of cell shape"/>
    <property type="evidence" value="ECO:0007669"/>
    <property type="project" value="UniProtKB-UniRule"/>
</dbReference>
<dbReference type="PROSITE" id="PS51257">
    <property type="entry name" value="PROKAR_LIPOPROTEIN"/>
    <property type="match status" value="1"/>
</dbReference>
<feature type="domain" description="L,D-TPase catalytic" evidence="9">
    <location>
        <begin position="334"/>
        <end position="468"/>
    </location>
</feature>
<keyword evidence="5 7" id="KW-0573">Peptidoglycan synthesis</keyword>
<evidence type="ECO:0000256" key="4">
    <source>
        <dbReference type="ARBA" id="ARBA00022960"/>
    </source>
</evidence>
<dbReference type="PROSITE" id="PS52029">
    <property type="entry name" value="LD_TPASE"/>
    <property type="match status" value="1"/>
</dbReference>
<dbReference type="GO" id="GO:0071972">
    <property type="term" value="F:peptidoglycan L,D-transpeptidase activity"/>
    <property type="evidence" value="ECO:0007669"/>
    <property type="project" value="TreeGrafter"/>
</dbReference>
<dbReference type="AlphaFoldDB" id="A0A9X3EW64"/>
<evidence type="ECO:0000313" key="10">
    <source>
        <dbReference type="EMBL" id="MCY1010455.1"/>
    </source>
</evidence>
<keyword evidence="6 7" id="KW-0961">Cell wall biogenesis/degradation</keyword>
<keyword evidence="3" id="KW-0808">Transferase</keyword>
<feature type="active site" description="Proton donor/acceptor" evidence="7">
    <location>
        <position position="412"/>
    </location>
</feature>
<dbReference type="PANTHER" id="PTHR30582:SF2">
    <property type="entry name" value="L,D-TRANSPEPTIDASE YCIB-RELATED"/>
    <property type="match status" value="1"/>
</dbReference>
<comment type="caution">
    <text evidence="10">The sequence shown here is derived from an EMBL/GenBank/DDBJ whole genome shotgun (WGS) entry which is preliminary data.</text>
</comment>
<evidence type="ECO:0000256" key="7">
    <source>
        <dbReference type="PROSITE-ProRule" id="PRU01373"/>
    </source>
</evidence>